<dbReference type="InterPro" id="IPR021866">
    <property type="entry name" value="SpoIIAA-like"/>
</dbReference>
<evidence type="ECO:0000313" key="1">
    <source>
        <dbReference type="EMBL" id="ABV36344.1"/>
    </source>
</evidence>
<evidence type="ECO:0000313" key="2">
    <source>
        <dbReference type="Proteomes" id="UP000002015"/>
    </source>
</evidence>
<dbReference type="KEGG" id="sse:Ssed_1733"/>
<accession>A8FU21</accession>
<dbReference type="EMBL" id="CP000821">
    <property type="protein sequence ID" value="ABV36344.1"/>
    <property type="molecule type" value="Genomic_DNA"/>
</dbReference>
<sequence length="131" mass="14689">MAIEFGLEEASNIFLINVSKKLGIEELIHAQGKCESTIKAVGNIKILIVLSDFQGWEKAQGWEDISFAEKNDAYIDKIAIVGDKERWEDLIHAFTTKGLRPVPIEFFGETEISAARGWLVDGDKDKDATKY</sequence>
<reference evidence="1 2" key="1">
    <citation type="submission" date="2007-08" db="EMBL/GenBank/DDBJ databases">
        <title>Complete sequence of Shewanella sediminis HAW-EB3.</title>
        <authorList>
            <consortium name="US DOE Joint Genome Institute"/>
            <person name="Copeland A."/>
            <person name="Lucas S."/>
            <person name="Lapidus A."/>
            <person name="Barry K."/>
            <person name="Glavina del Rio T."/>
            <person name="Dalin E."/>
            <person name="Tice H."/>
            <person name="Pitluck S."/>
            <person name="Chertkov O."/>
            <person name="Brettin T."/>
            <person name="Bruce D."/>
            <person name="Detter J.C."/>
            <person name="Han C."/>
            <person name="Schmutz J."/>
            <person name="Larimer F."/>
            <person name="Land M."/>
            <person name="Hauser L."/>
            <person name="Kyrpides N."/>
            <person name="Kim E."/>
            <person name="Zhao J.-S."/>
            <person name="Richardson P."/>
        </authorList>
    </citation>
    <scope>NUCLEOTIDE SEQUENCE [LARGE SCALE GENOMIC DNA]</scope>
    <source>
        <strain evidence="1 2">HAW-EB3</strain>
    </source>
</reference>
<organism evidence="1 2">
    <name type="scientific">Shewanella sediminis (strain HAW-EB3)</name>
    <dbReference type="NCBI Taxonomy" id="425104"/>
    <lineage>
        <taxon>Bacteria</taxon>
        <taxon>Pseudomonadati</taxon>
        <taxon>Pseudomonadota</taxon>
        <taxon>Gammaproteobacteria</taxon>
        <taxon>Alteromonadales</taxon>
        <taxon>Shewanellaceae</taxon>
        <taxon>Shewanella</taxon>
    </lineage>
</organism>
<gene>
    <name evidence="1" type="ordered locus">Ssed_1733</name>
</gene>
<evidence type="ECO:0008006" key="3">
    <source>
        <dbReference type="Google" id="ProtNLM"/>
    </source>
</evidence>
<dbReference type="Pfam" id="PF11964">
    <property type="entry name" value="SpoIIAA-like"/>
    <property type="match status" value="1"/>
</dbReference>
<dbReference type="Gene3D" id="3.40.50.10600">
    <property type="entry name" value="SpoIIaa-like domains"/>
    <property type="match status" value="1"/>
</dbReference>
<keyword evidence="2" id="KW-1185">Reference proteome</keyword>
<protein>
    <recommendedName>
        <fullName evidence="3">STAS/SEC14 domain-containing protein</fullName>
    </recommendedName>
</protein>
<dbReference type="Proteomes" id="UP000002015">
    <property type="component" value="Chromosome"/>
</dbReference>
<dbReference type="OrthoDB" id="5569963at2"/>
<dbReference type="RefSeq" id="WP_012142080.1">
    <property type="nucleotide sequence ID" value="NC_009831.1"/>
</dbReference>
<dbReference type="SUPFAM" id="SSF52091">
    <property type="entry name" value="SpoIIaa-like"/>
    <property type="match status" value="1"/>
</dbReference>
<dbReference type="AlphaFoldDB" id="A8FU21"/>
<dbReference type="eggNOG" id="ENOG5033B4T">
    <property type="taxonomic scope" value="Bacteria"/>
</dbReference>
<name>A8FU21_SHESH</name>
<dbReference type="InterPro" id="IPR038396">
    <property type="entry name" value="SpoIIAA-like_sf"/>
</dbReference>
<dbReference type="InterPro" id="IPR036513">
    <property type="entry name" value="STAS_dom_sf"/>
</dbReference>
<dbReference type="HOGENOM" id="CLU_137390_3_1_6"/>
<proteinExistence type="predicted"/>